<dbReference type="GeneID" id="90956533"/>
<protein>
    <submittedName>
        <fullName evidence="1">Uncharacterized protein</fullName>
    </submittedName>
</protein>
<sequence>MIHDFPPRRCEFQLVALQTFAYGARAVTIKGADEYGMYDTTTKRIERLFD</sequence>
<gene>
    <name evidence="1" type="ORF">PtrM4_102030</name>
</gene>
<comment type="caution">
    <text evidence="1">The sequence shown here is derived from an EMBL/GenBank/DDBJ whole genome shotgun (WGS) entry which is preliminary data.</text>
</comment>
<dbReference type="AlphaFoldDB" id="A0A317AU52"/>
<accession>A0A317AU52</accession>
<dbReference type="Proteomes" id="UP000245464">
    <property type="component" value="Chromosome 5"/>
</dbReference>
<dbReference type="RefSeq" id="XP_065961905.1">
    <property type="nucleotide sequence ID" value="XM_066107456.1"/>
</dbReference>
<reference evidence="1" key="1">
    <citation type="journal article" date="2018" name="BMC Genomics">
        <title>Comparative genomics of the wheat fungal pathogen Pyrenophora tritici-repentis reveals chromosomal variations and genome plasticity.</title>
        <authorList>
            <person name="Moolhuijzen P."/>
            <person name="See P.T."/>
            <person name="Hane J.K."/>
            <person name="Shi G."/>
            <person name="Liu Z."/>
            <person name="Oliver R.P."/>
            <person name="Moffat C.S."/>
        </authorList>
    </citation>
    <scope>NUCLEOTIDE SEQUENCE [LARGE SCALE GENOMIC DNA]</scope>
    <source>
        <strain evidence="1">M4</strain>
    </source>
</reference>
<evidence type="ECO:0000313" key="2">
    <source>
        <dbReference type="Proteomes" id="UP000245464"/>
    </source>
</evidence>
<dbReference type="EMBL" id="NQIK02000005">
    <property type="protein sequence ID" value="KAF7570201.1"/>
    <property type="molecule type" value="Genomic_DNA"/>
</dbReference>
<evidence type="ECO:0000313" key="1">
    <source>
        <dbReference type="EMBL" id="KAF7570201.1"/>
    </source>
</evidence>
<organism evidence="1 2">
    <name type="scientific">Pyrenophora tritici-repentis</name>
    <dbReference type="NCBI Taxonomy" id="45151"/>
    <lineage>
        <taxon>Eukaryota</taxon>
        <taxon>Fungi</taxon>
        <taxon>Dikarya</taxon>
        <taxon>Ascomycota</taxon>
        <taxon>Pezizomycotina</taxon>
        <taxon>Dothideomycetes</taxon>
        <taxon>Pleosporomycetidae</taxon>
        <taxon>Pleosporales</taxon>
        <taxon>Pleosporineae</taxon>
        <taxon>Pleosporaceae</taxon>
        <taxon>Pyrenophora</taxon>
    </lineage>
</organism>
<dbReference type="KEGG" id="ptrr:90956533"/>
<name>A0A317AU52_9PLEO</name>
<proteinExistence type="predicted"/>